<evidence type="ECO:0000313" key="16">
    <source>
        <dbReference type="EMBL" id="CAG9315862.1"/>
    </source>
</evidence>
<evidence type="ECO:0000256" key="9">
    <source>
        <dbReference type="ARBA" id="ARBA00047899"/>
    </source>
</evidence>
<name>A0AAU9IRN2_9CILI</name>
<evidence type="ECO:0000259" key="14">
    <source>
        <dbReference type="PROSITE" id="PS50011"/>
    </source>
</evidence>
<dbReference type="GO" id="GO:0005737">
    <property type="term" value="C:cytoplasm"/>
    <property type="evidence" value="ECO:0007669"/>
    <property type="project" value="UniProtKB-ARBA"/>
</dbReference>
<evidence type="ECO:0000256" key="10">
    <source>
        <dbReference type="ARBA" id="ARBA00048679"/>
    </source>
</evidence>
<keyword evidence="7" id="KW-0418">Kinase</keyword>
<keyword evidence="5" id="KW-0808">Transferase</keyword>
<evidence type="ECO:0000256" key="11">
    <source>
        <dbReference type="PROSITE-ProRule" id="PRU10141"/>
    </source>
</evidence>
<feature type="region of interest" description="Disordered" evidence="13">
    <location>
        <begin position="1"/>
        <end position="25"/>
    </location>
</feature>
<dbReference type="SMART" id="SM00220">
    <property type="entry name" value="S_TKc"/>
    <property type="match status" value="1"/>
</dbReference>
<dbReference type="FunFam" id="3.30.200.20:FF:000192">
    <property type="entry name" value="Serine/threonine-protein kinase cot-1"/>
    <property type="match status" value="1"/>
</dbReference>
<dbReference type="EC" id="2.7.11.1" evidence="2"/>
<dbReference type="PROSITE" id="PS00108">
    <property type="entry name" value="PROTEIN_KINASE_ST"/>
    <property type="match status" value="1"/>
</dbReference>
<evidence type="ECO:0000256" key="3">
    <source>
        <dbReference type="ARBA" id="ARBA00022527"/>
    </source>
</evidence>
<proteinExistence type="inferred from homology"/>
<dbReference type="Pfam" id="PF00433">
    <property type="entry name" value="Pkinase_C"/>
    <property type="match status" value="1"/>
</dbReference>
<comment type="catalytic activity">
    <reaction evidence="10">
        <text>L-seryl-[protein] + ATP = O-phospho-L-seryl-[protein] + ADP + H(+)</text>
        <dbReference type="Rhea" id="RHEA:17989"/>
        <dbReference type="Rhea" id="RHEA-COMP:9863"/>
        <dbReference type="Rhea" id="RHEA-COMP:11604"/>
        <dbReference type="ChEBI" id="CHEBI:15378"/>
        <dbReference type="ChEBI" id="CHEBI:29999"/>
        <dbReference type="ChEBI" id="CHEBI:30616"/>
        <dbReference type="ChEBI" id="CHEBI:83421"/>
        <dbReference type="ChEBI" id="CHEBI:456216"/>
        <dbReference type="EC" id="2.7.11.1"/>
    </reaction>
</comment>
<evidence type="ECO:0000256" key="13">
    <source>
        <dbReference type="SAM" id="MobiDB-lite"/>
    </source>
</evidence>
<dbReference type="CDD" id="cd21742">
    <property type="entry name" value="MobB_NDR_LATS-like"/>
    <property type="match status" value="1"/>
</dbReference>
<dbReference type="InterPro" id="IPR017441">
    <property type="entry name" value="Protein_kinase_ATP_BS"/>
</dbReference>
<reference evidence="16" key="1">
    <citation type="submission" date="2021-09" db="EMBL/GenBank/DDBJ databases">
        <authorList>
            <consortium name="AG Swart"/>
            <person name="Singh M."/>
            <person name="Singh A."/>
            <person name="Seah K."/>
            <person name="Emmerich C."/>
        </authorList>
    </citation>
    <scope>NUCLEOTIDE SEQUENCE</scope>
    <source>
        <strain evidence="16">ATCC30299</strain>
    </source>
</reference>
<dbReference type="CDD" id="cd05599">
    <property type="entry name" value="STKc_NDR_like"/>
    <property type="match status" value="1"/>
</dbReference>
<organism evidence="16 17">
    <name type="scientific">Blepharisma stoltei</name>
    <dbReference type="NCBI Taxonomy" id="1481888"/>
    <lineage>
        <taxon>Eukaryota</taxon>
        <taxon>Sar</taxon>
        <taxon>Alveolata</taxon>
        <taxon>Ciliophora</taxon>
        <taxon>Postciliodesmatophora</taxon>
        <taxon>Heterotrichea</taxon>
        <taxon>Heterotrichida</taxon>
        <taxon>Blepharismidae</taxon>
        <taxon>Blepharisma</taxon>
    </lineage>
</organism>
<dbReference type="Gene3D" id="1.10.510.10">
    <property type="entry name" value="Transferase(Phosphotransferase) domain 1"/>
    <property type="match status" value="1"/>
</dbReference>
<dbReference type="GO" id="GO:0005524">
    <property type="term" value="F:ATP binding"/>
    <property type="evidence" value="ECO:0007669"/>
    <property type="project" value="UniProtKB-UniRule"/>
</dbReference>
<dbReference type="GO" id="GO:0004674">
    <property type="term" value="F:protein serine/threonine kinase activity"/>
    <property type="evidence" value="ECO:0007669"/>
    <property type="project" value="UniProtKB-KW"/>
</dbReference>
<dbReference type="InterPro" id="IPR008271">
    <property type="entry name" value="Ser/Thr_kinase_AS"/>
</dbReference>
<gene>
    <name evidence="16" type="ORF">BSTOLATCC_MIC14606</name>
</gene>
<keyword evidence="8 11" id="KW-0067">ATP-binding</keyword>
<evidence type="ECO:0000256" key="12">
    <source>
        <dbReference type="RuleBase" id="RU000304"/>
    </source>
</evidence>
<dbReference type="Proteomes" id="UP001162131">
    <property type="component" value="Unassembled WGS sequence"/>
</dbReference>
<evidence type="ECO:0000256" key="6">
    <source>
        <dbReference type="ARBA" id="ARBA00022741"/>
    </source>
</evidence>
<dbReference type="InterPro" id="IPR011009">
    <property type="entry name" value="Kinase-like_dom_sf"/>
</dbReference>
<dbReference type="Pfam" id="PF00069">
    <property type="entry name" value="Pkinase"/>
    <property type="match status" value="1"/>
</dbReference>
<dbReference type="FunFam" id="1.10.510.10:FF:000057">
    <property type="entry name" value="Non-specific serine/threonine protein kinase"/>
    <property type="match status" value="1"/>
</dbReference>
<evidence type="ECO:0000256" key="4">
    <source>
        <dbReference type="ARBA" id="ARBA00022553"/>
    </source>
</evidence>
<feature type="domain" description="Protein kinase" evidence="14">
    <location>
        <begin position="95"/>
        <end position="383"/>
    </location>
</feature>
<dbReference type="InterPro" id="IPR000961">
    <property type="entry name" value="AGC-kinase_C"/>
</dbReference>
<dbReference type="PROSITE" id="PS51285">
    <property type="entry name" value="AGC_KINASE_CTER"/>
    <property type="match status" value="1"/>
</dbReference>
<evidence type="ECO:0000256" key="5">
    <source>
        <dbReference type="ARBA" id="ARBA00022679"/>
    </source>
</evidence>
<dbReference type="FunFam" id="1.10.510.10:FF:000042">
    <property type="entry name" value="Non-specific serine/threonine protein kinase"/>
    <property type="match status" value="1"/>
</dbReference>
<keyword evidence="3 12" id="KW-0723">Serine/threonine-protein kinase</keyword>
<comment type="catalytic activity">
    <reaction evidence="9">
        <text>L-threonyl-[protein] + ATP = O-phospho-L-threonyl-[protein] + ADP + H(+)</text>
        <dbReference type="Rhea" id="RHEA:46608"/>
        <dbReference type="Rhea" id="RHEA-COMP:11060"/>
        <dbReference type="Rhea" id="RHEA-COMP:11605"/>
        <dbReference type="ChEBI" id="CHEBI:15378"/>
        <dbReference type="ChEBI" id="CHEBI:30013"/>
        <dbReference type="ChEBI" id="CHEBI:30616"/>
        <dbReference type="ChEBI" id="CHEBI:61977"/>
        <dbReference type="ChEBI" id="CHEBI:456216"/>
        <dbReference type="EC" id="2.7.11.1"/>
    </reaction>
</comment>
<evidence type="ECO:0000256" key="2">
    <source>
        <dbReference type="ARBA" id="ARBA00012513"/>
    </source>
</evidence>
<comment type="caution">
    <text evidence="16">The sequence shown here is derived from an EMBL/GenBank/DDBJ whole genome shotgun (WGS) entry which is preliminary data.</text>
</comment>
<evidence type="ECO:0000256" key="8">
    <source>
        <dbReference type="ARBA" id="ARBA00022840"/>
    </source>
</evidence>
<keyword evidence="17" id="KW-1185">Reference proteome</keyword>
<keyword evidence="4" id="KW-0597">Phosphoprotein</keyword>
<dbReference type="SMART" id="SM00133">
    <property type="entry name" value="S_TK_X"/>
    <property type="match status" value="1"/>
</dbReference>
<evidence type="ECO:0000256" key="7">
    <source>
        <dbReference type="ARBA" id="ARBA00022777"/>
    </source>
</evidence>
<dbReference type="PROSITE" id="PS00107">
    <property type="entry name" value="PROTEIN_KINASE_ATP"/>
    <property type="match status" value="1"/>
</dbReference>
<dbReference type="InterPro" id="IPR050839">
    <property type="entry name" value="Rho-assoc_Ser/Thr_Kinase"/>
</dbReference>
<accession>A0AAU9IRN2</accession>
<evidence type="ECO:0000256" key="1">
    <source>
        <dbReference type="ARBA" id="ARBA00009903"/>
    </source>
</evidence>
<dbReference type="PANTHER" id="PTHR22988:SF76">
    <property type="entry name" value="CHROMOSOME UNDETERMINED SCAFFOLD_135, WHOLE GENOME SHOTGUN SEQUENCE"/>
    <property type="match status" value="1"/>
</dbReference>
<dbReference type="EMBL" id="CAJZBQ010000014">
    <property type="protein sequence ID" value="CAG9315862.1"/>
    <property type="molecule type" value="Genomic_DNA"/>
</dbReference>
<keyword evidence="6 11" id="KW-0547">Nucleotide-binding</keyword>
<feature type="domain" description="AGC-kinase C-terminal" evidence="15">
    <location>
        <begin position="384"/>
        <end position="452"/>
    </location>
</feature>
<feature type="binding site" evidence="11">
    <location>
        <position position="134"/>
    </location>
    <ligand>
        <name>ATP</name>
        <dbReference type="ChEBI" id="CHEBI:30616"/>
    </ligand>
</feature>
<dbReference type="PROSITE" id="PS50011">
    <property type="entry name" value="PROTEIN_KINASE_DOM"/>
    <property type="match status" value="1"/>
</dbReference>
<evidence type="ECO:0000259" key="15">
    <source>
        <dbReference type="PROSITE" id="PS51285"/>
    </source>
</evidence>
<dbReference type="InterPro" id="IPR000719">
    <property type="entry name" value="Prot_kinase_dom"/>
</dbReference>
<protein>
    <recommendedName>
        <fullName evidence="2">non-specific serine/threonine protein kinase</fullName>
        <ecNumber evidence="2">2.7.11.1</ecNumber>
    </recommendedName>
</protein>
<dbReference type="InterPro" id="IPR017892">
    <property type="entry name" value="Pkinase_C"/>
</dbReference>
<dbReference type="InterPro" id="IPR059233">
    <property type="entry name" value="MobB_NdrA/B/Cbk1"/>
</dbReference>
<dbReference type="PANTHER" id="PTHR22988">
    <property type="entry name" value="MYOTONIC DYSTROPHY S/T KINASE-RELATED"/>
    <property type="match status" value="1"/>
</dbReference>
<dbReference type="SUPFAM" id="SSF56112">
    <property type="entry name" value="Protein kinase-like (PK-like)"/>
    <property type="match status" value="1"/>
</dbReference>
<dbReference type="AlphaFoldDB" id="A0AAU9IRN2"/>
<dbReference type="Gene3D" id="3.30.200.20">
    <property type="entry name" value="Phosphorylase Kinase, domain 1"/>
    <property type="match status" value="1"/>
</dbReference>
<sequence>MDPPRTPKRAETRDQPQISAASREKAEAAKAFIAEKYSKKKREETENREYWDEINKKMTELNLSETEQQIVKEEIMHKEAERLRLMRARISIFDFEPITIIGRGAFGEVRVVRHKTSNEILALKKMNKTEMIRKNQIQHVRAERNVLAKANNPWIVELKYSFQDEKYLYLAMEYLQGGDLMTILIKRDILPQDEAKFYIAEMVLAIESVHKLNYIHRDIKPDNVLIGRDGHVKLSDFGLCKLSEVQPDNLYSNLNKLEDEARAKQYIEKKSDYKRNRALAYSTVGTPDYIAPEVFGRGGYTETVDWWSVGVILFEMVVGYPPFFSDEPSITCQKILHWRSTLAIPREANLKHSTCDLIRKLVCDAPDRLGTRGVEEIKEHPFFNGVNWDNIRNTRAPWVPELTSDSDTANFDTFEEMEPFYPLEGQRRKKGKKDNNFVGYTFKKENEEQTNTLLNALQELESINKSNSGMRPVISPSQGSNQRRFVLDSQELYSG</sequence>
<comment type="similarity">
    <text evidence="1">Belongs to the protein kinase superfamily. AGC Ser/Thr protein kinase family.</text>
</comment>
<evidence type="ECO:0000313" key="17">
    <source>
        <dbReference type="Proteomes" id="UP001162131"/>
    </source>
</evidence>